<organism evidence="13 14">
    <name type="scientific">Rubrivirga marina</name>
    <dbReference type="NCBI Taxonomy" id="1196024"/>
    <lineage>
        <taxon>Bacteria</taxon>
        <taxon>Pseudomonadati</taxon>
        <taxon>Rhodothermota</taxon>
        <taxon>Rhodothermia</taxon>
        <taxon>Rhodothermales</taxon>
        <taxon>Rubricoccaceae</taxon>
        <taxon>Rubrivirga</taxon>
    </lineage>
</organism>
<accession>A0A271J1P8</accession>
<dbReference type="PANTHER" id="PTHR42985">
    <property type="entry name" value="SODIUM-COUPLED MONOCARBOXYLATE TRANSPORTER"/>
    <property type="match status" value="1"/>
</dbReference>
<evidence type="ECO:0000256" key="7">
    <source>
        <dbReference type="ARBA" id="ARBA00023053"/>
    </source>
</evidence>
<evidence type="ECO:0000256" key="11">
    <source>
        <dbReference type="RuleBase" id="RU362091"/>
    </source>
</evidence>
<dbReference type="PANTHER" id="PTHR42985:SF47">
    <property type="entry name" value="INTEGRAL MEMBRANE TRANSPORT PROTEIN"/>
    <property type="match status" value="1"/>
</dbReference>
<dbReference type="OrthoDB" id="9803597at2"/>
<sequence length="522" mass="54959">MLTPLDFAVLVLYAVGIVAFGLKAGGRQTSTRDYFLGGRDLPWWAVCFSVVATETSTLTVIGVPAVAYGGALTFLQLTIGYVIGRVVVAYVLLPRYFRGELQTAYAFLGDRFGDGMRGLASVTFLVTRLLADGVRLFATAIPIQVVARAAGFEVGYPTVILAIGVVTAAYTYVGGLKAVVWMDVVQMGIYVGGAVLAVVLLAVSPMAGSWAAAAEAGKLQLLDLGMADGLGVMLTSPYALPVAVLGGAVFSMASHGTDQLIVQRILACRTLEEGRKAMVWSGIVVAVQFALFLLVGLMLWVHYGGAPLADLGLTRGDEVFPMYILNEMPPGLRGLLLAGIVAAAMSTLSSSLNALAGSTLMDLLERFGHAPETPEKALALSRVLTLVWAGVFVGFAMLFTGLDNPVVELGLGIAGFTYGGLLGAFALGLLSRRARQTDAMVAFVVTIAAMVLLIFGLWWSTETSSWTLDWRPSAAIRDTLGLRAVAWPLYPVIGSVFMVVLGSLLALRHAGADAAAERPTSP</sequence>
<keyword evidence="3" id="KW-0813">Transport</keyword>
<evidence type="ECO:0000256" key="2">
    <source>
        <dbReference type="ARBA" id="ARBA00006434"/>
    </source>
</evidence>
<dbReference type="Proteomes" id="UP000216339">
    <property type="component" value="Unassembled WGS sequence"/>
</dbReference>
<evidence type="ECO:0000313" key="13">
    <source>
        <dbReference type="EMBL" id="PAP77436.1"/>
    </source>
</evidence>
<feature type="transmembrane region" description="Helical" evidence="12">
    <location>
        <begin position="74"/>
        <end position="97"/>
    </location>
</feature>
<dbReference type="AlphaFoldDB" id="A0A271J1P8"/>
<protein>
    <submittedName>
        <fullName evidence="13">Sodium:solute symporter</fullName>
    </submittedName>
</protein>
<feature type="transmembrane region" description="Helical" evidence="12">
    <location>
        <begin position="43"/>
        <end position="68"/>
    </location>
</feature>
<evidence type="ECO:0000256" key="4">
    <source>
        <dbReference type="ARBA" id="ARBA00022475"/>
    </source>
</evidence>
<dbReference type="Gene3D" id="1.20.1730.10">
    <property type="entry name" value="Sodium/glucose cotransporter"/>
    <property type="match status" value="1"/>
</dbReference>
<keyword evidence="5 12" id="KW-0812">Transmembrane</keyword>
<dbReference type="GO" id="GO:0015293">
    <property type="term" value="F:symporter activity"/>
    <property type="evidence" value="ECO:0007669"/>
    <property type="project" value="TreeGrafter"/>
</dbReference>
<evidence type="ECO:0000256" key="12">
    <source>
        <dbReference type="SAM" id="Phobius"/>
    </source>
</evidence>
<keyword evidence="14" id="KW-1185">Reference proteome</keyword>
<feature type="transmembrane region" description="Helical" evidence="12">
    <location>
        <begin position="335"/>
        <end position="356"/>
    </location>
</feature>
<dbReference type="Pfam" id="PF00474">
    <property type="entry name" value="SSF"/>
    <property type="match status" value="1"/>
</dbReference>
<evidence type="ECO:0000256" key="3">
    <source>
        <dbReference type="ARBA" id="ARBA00022448"/>
    </source>
</evidence>
<feature type="transmembrane region" description="Helical" evidence="12">
    <location>
        <begin position="232"/>
        <end position="256"/>
    </location>
</feature>
<feature type="transmembrane region" description="Helical" evidence="12">
    <location>
        <begin position="277"/>
        <end position="303"/>
    </location>
</feature>
<name>A0A271J1P8_9BACT</name>
<dbReference type="RefSeq" id="WP_095511103.1">
    <property type="nucleotide sequence ID" value="NZ_MQWD01000001.1"/>
</dbReference>
<dbReference type="PROSITE" id="PS50283">
    <property type="entry name" value="NA_SOLUT_SYMP_3"/>
    <property type="match status" value="1"/>
</dbReference>
<evidence type="ECO:0000256" key="9">
    <source>
        <dbReference type="ARBA" id="ARBA00023136"/>
    </source>
</evidence>
<gene>
    <name evidence="13" type="ORF">BSZ37_13820</name>
</gene>
<evidence type="ECO:0000256" key="8">
    <source>
        <dbReference type="ARBA" id="ARBA00023065"/>
    </source>
</evidence>
<keyword evidence="4" id="KW-1003">Cell membrane</keyword>
<keyword evidence="6 12" id="KW-1133">Transmembrane helix</keyword>
<comment type="subcellular location">
    <subcellularLocation>
        <location evidence="1">Cell membrane</location>
        <topology evidence="1">Multi-pass membrane protein</topology>
    </subcellularLocation>
</comment>
<feature type="transmembrane region" description="Helical" evidence="12">
    <location>
        <begin position="377"/>
        <end position="399"/>
    </location>
</feature>
<comment type="similarity">
    <text evidence="2 11">Belongs to the sodium:solute symporter (SSF) (TC 2.A.21) family.</text>
</comment>
<dbReference type="GO" id="GO:0005886">
    <property type="term" value="C:plasma membrane"/>
    <property type="evidence" value="ECO:0007669"/>
    <property type="project" value="UniProtKB-SubCell"/>
</dbReference>
<dbReference type="InterPro" id="IPR038377">
    <property type="entry name" value="Na/Glc_symporter_sf"/>
</dbReference>
<feature type="transmembrane region" description="Helical" evidence="12">
    <location>
        <begin position="411"/>
        <end position="430"/>
    </location>
</feature>
<feature type="transmembrane region" description="Helical" evidence="12">
    <location>
        <begin position="187"/>
        <end position="212"/>
    </location>
</feature>
<dbReference type="CDD" id="cd11493">
    <property type="entry name" value="SLC5sbd_NIS-like_u1"/>
    <property type="match status" value="1"/>
</dbReference>
<feature type="transmembrane region" description="Helical" evidence="12">
    <location>
        <begin position="155"/>
        <end position="175"/>
    </location>
</feature>
<reference evidence="13 14" key="1">
    <citation type="submission" date="2016-11" db="EMBL/GenBank/DDBJ databases">
        <title>Study of marine rhodopsin-containing bacteria.</title>
        <authorList>
            <person name="Yoshizawa S."/>
            <person name="Kumagai Y."/>
            <person name="Kogure K."/>
        </authorList>
    </citation>
    <scope>NUCLEOTIDE SEQUENCE [LARGE SCALE GENOMIC DNA]</scope>
    <source>
        <strain evidence="13 14">SAORIC-28</strain>
    </source>
</reference>
<proteinExistence type="inferred from homology"/>
<dbReference type="InterPro" id="IPR001734">
    <property type="entry name" value="Na/solute_symporter"/>
</dbReference>
<feature type="transmembrane region" description="Helical" evidence="12">
    <location>
        <begin position="6"/>
        <end position="22"/>
    </location>
</feature>
<evidence type="ECO:0000256" key="10">
    <source>
        <dbReference type="ARBA" id="ARBA00023201"/>
    </source>
</evidence>
<keyword evidence="10" id="KW-0739">Sodium transport</keyword>
<feature type="transmembrane region" description="Helical" evidence="12">
    <location>
        <begin position="487"/>
        <end position="507"/>
    </location>
</feature>
<keyword evidence="9 12" id="KW-0472">Membrane</keyword>
<evidence type="ECO:0000256" key="1">
    <source>
        <dbReference type="ARBA" id="ARBA00004651"/>
    </source>
</evidence>
<evidence type="ECO:0000256" key="6">
    <source>
        <dbReference type="ARBA" id="ARBA00022989"/>
    </source>
</evidence>
<evidence type="ECO:0000256" key="5">
    <source>
        <dbReference type="ARBA" id="ARBA00022692"/>
    </source>
</evidence>
<evidence type="ECO:0000313" key="14">
    <source>
        <dbReference type="Proteomes" id="UP000216339"/>
    </source>
</evidence>
<dbReference type="EMBL" id="MQWD01000001">
    <property type="protein sequence ID" value="PAP77436.1"/>
    <property type="molecule type" value="Genomic_DNA"/>
</dbReference>
<dbReference type="GO" id="GO:0006814">
    <property type="term" value="P:sodium ion transport"/>
    <property type="evidence" value="ECO:0007669"/>
    <property type="project" value="UniProtKB-KW"/>
</dbReference>
<keyword evidence="7" id="KW-0915">Sodium</keyword>
<keyword evidence="8" id="KW-0406">Ion transport</keyword>
<comment type="caution">
    <text evidence="13">The sequence shown here is derived from an EMBL/GenBank/DDBJ whole genome shotgun (WGS) entry which is preliminary data.</text>
</comment>
<dbReference type="InterPro" id="IPR051163">
    <property type="entry name" value="Sodium:Solute_Symporter_SSF"/>
</dbReference>
<feature type="transmembrane region" description="Helical" evidence="12">
    <location>
        <begin position="439"/>
        <end position="459"/>
    </location>
</feature>